<name>A0AAW0JKD3_QUESU</name>
<organism evidence="1 2">
    <name type="scientific">Quercus suber</name>
    <name type="common">Cork oak</name>
    <dbReference type="NCBI Taxonomy" id="58331"/>
    <lineage>
        <taxon>Eukaryota</taxon>
        <taxon>Viridiplantae</taxon>
        <taxon>Streptophyta</taxon>
        <taxon>Embryophyta</taxon>
        <taxon>Tracheophyta</taxon>
        <taxon>Spermatophyta</taxon>
        <taxon>Magnoliopsida</taxon>
        <taxon>eudicotyledons</taxon>
        <taxon>Gunneridae</taxon>
        <taxon>Pentapetalae</taxon>
        <taxon>rosids</taxon>
        <taxon>fabids</taxon>
        <taxon>Fagales</taxon>
        <taxon>Fagaceae</taxon>
        <taxon>Quercus</taxon>
    </lineage>
</organism>
<sequence>MGIPLSLTGKHDRLIWAANSSGKFSVKSAYKLASSLFAGEYGKTRMKKGWEVRANRAASSTFSHVKRQGNVPTHLLAQYAKEVENYVVWLEECPSFLEHVCAHDISVVSRSCF</sequence>
<dbReference type="AlphaFoldDB" id="A0AAW0JKD3"/>
<evidence type="ECO:0000313" key="2">
    <source>
        <dbReference type="Proteomes" id="UP000237347"/>
    </source>
</evidence>
<proteinExistence type="predicted"/>
<evidence type="ECO:0000313" key="1">
    <source>
        <dbReference type="EMBL" id="KAK7826586.1"/>
    </source>
</evidence>
<dbReference type="Proteomes" id="UP000237347">
    <property type="component" value="Unassembled WGS sequence"/>
</dbReference>
<comment type="caution">
    <text evidence="1">The sequence shown here is derived from an EMBL/GenBank/DDBJ whole genome shotgun (WGS) entry which is preliminary data.</text>
</comment>
<gene>
    <name evidence="1" type="ORF">CFP56_032082</name>
</gene>
<accession>A0AAW0JKD3</accession>
<protein>
    <submittedName>
        <fullName evidence="1">Uncharacterized protein</fullName>
    </submittedName>
</protein>
<reference evidence="1 2" key="1">
    <citation type="journal article" date="2018" name="Sci. Data">
        <title>The draft genome sequence of cork oak.</title>
        <authorList>
            <person name="Ramos A.M."/>
            <person name="Usie A."/>
            <person name="Barbosa P."/>
            <person name="Barros P.M."/>
            <person name="Capote T."/>
            <person name="Chaves I."/>
            <person name="Simoes F."/>
            <person name="Abreu I."/>
            <person name="Carrasquinho I."/>
            <person name="Faro C."/>
            <person name="Guimaraes J.B."/>
            <person name="Mendonca D."/>
            <person name="Nobrega F."/>
            <person name="Rodrigues L."/>
            <person name="Saibo N.J.M."/>
            <person name="Varela M.C."/>
            <person name="Egas C."/>
            <person name="Matos J."/>
            <person name="Miguel C.M."/>
            <person name="Oliveira M.M."/>
            <person name="Ricardo C.P."/>
            <person name="Goncalves S."/>
        </authorList>
    </citation>
    <scope>NUCLEOTIDE SEQUENCE [LARGE SCALE GENOMIC DNA]</scope>
    <source>
        <strain evidence="2">cv. HL8</strain>
    </source>
</reference>
<keyword evidence="2" id="KW-1185">Reference proteome</keyword>
<dbReference type="EMBL" id="PKMF04000543">
    <property type="protein sequence ID" value="KAK7826586.1"/>
    <property type="molecule type" value="Genomic_DNA"/>
</dbReference>